<dbReference type="Proteomes" id="UP001319200">
    <property type="component" value="Unassembled WGS sequence"/>
</dbReference>
<evidence type="ECO:0000313" key="9">
    <source>
        <dbReference type="EMBL" id="MBT1696191.1"/>
    </source>
</evidence>
<evidence type="ECO:0000259" key="8">
    <source>
        <dbReference type="Pfam" id="PF12704"/>
    </source>
</evidence>
<evidence type="ECO:0000259" key="7">
    <source>
        <dbReference type="Pfam" id="PF02687"/>
    </source>
</evidence>
<feature type="transmembrane region" description="Helical" evidence="6">
    <location>
        <begin position="289"/>
        <end position="312"/>
    </location>
</feature>
<evidence type="ECO:0000256" key="5">
    <source>
        <dbReference type="ARBA" id="ARBA00023136"/>
    </source>
</evidence>
<evidence type="ECO:0000256" key="3">
    <source>
        <dbReference type="ARBA" id="ARBA00022692"/>
    </source>
</evidence>
<dbReference type="Pfam" id="PF02687">
    <property type="entry name" value="FtsX"/>
    <property type="match status" value="1"/>
</dbReference>
<dbReference type="PANTHER" id="PTHR30572:SF18">
    <property type="entry name" value="ABC-TYPE MACROLIDE FAMILY EXPORT SYSTEM PERMEASE COMPONENT 2"/>
    <property type="match status" value="1"/>
</dbReference>
<feature type="transmembrane region" description="Helical" evidence="6">
    <location>
        <begin position="380"/>
        <end position="407"/>
    </location>
</feature>
<dbReference type="RefSeq" id="WP_254161257.1">
    <property type="nucleotide sequence ID" value="NZ_JAHESF010000003.1"/>
</dbReference>
<reference evidence="9 10" key="1">
    <citation type="submission" date="2021-05" db="EMBL/GenBank/DDBJ databases">
        <title>A Polyphasic approach of four new species of the genus Ohtaekwangia: Ohtaekwangia histidinii sp. nov., Ohtaekwangia cretensis sp. nov., Ohtaekwangia indiensis sp. nov., Ohtaekwangia reichenbachii sp. nov. from diverse environment.</title>
        <authorList>
            <person name="Octaviana S."/>
        </authorList>
    </citation>
    <scope>NUCLEOTIDE SEQUENCE [LARGE SCALE GENOMIC DNA]</scope>
    <source>
        <strain evidence="9 10">PWU4</strain>
    </source>
</reference>
<organism evidence="9 10">
    <name type="scientific">Chryseosolibacter histidini</name>
    <dbReference type="NCBI Taxonomy" id="2782349"/>
    <lineage>
        <taxon>Bacteria</taxon>
        <taxon>Pseudomonadati</taxon>
        <taxon>Bacteroidota</taxon>
        <taxon>Cytophagia</taxon>
        <taxon>Cytophagales</taxon>
        <taxon>Chryseotaleaceae</taxon>
        <taxon>Chryseosolibacter</taxon>
    </lineage>
</organism>
<comment type="caution">
    <text evidence="9">The sequence shown here is derived from an EMBL/GenBank/DDBJ whole genome shotgun (WGS) entry which is preliminary data.</text>
</comment>
<accession>A0AAP2DH78</accession>
<sequence length="480" mass="53788">MIKNYFKIGFRNLVHNKLYAAVNIGGLAVGIGCFTIIMLFVQHELSYDRFYSHAGRIYRVYQKQTGNTFLGSEFFAVTPTRLGGVLEEECPEVEVATTLKDQHALLGHDNNHYWQYGLAADDQFFKIFKPEFIRGGSQNVFGHARSIVLTASLAEKIFGDENAVGKLITYQNNNTYTVTGVVNDPPFNSSFQYTYIVDIRSIDAYAKDLGRTTWRGNNAQTFLLLKPNATVAALEQKFAGIIKKYRDPEAYANYPFQDQYFLERIEDLHLHAGINFDMGTKGNRQYIHLFSWVAVIVLVLACVNYMSLAVARSARRVREIGIRKVVGAQRSQIIAQFLGESVLITFFAMALGLILAALLLPTVGHWMDRPITLNFTQNAWLLPALLALLVAVGLFSGSYPSLFLSSLRPIIVLKGKTGGTSALPLQRILIVAQYTVSITLVIGSLVIHHQLQYMNKKDLGYDRKNIITIQLLDRSVTIPA</sequence>
<feature type="domain" description="ABC3 transporter permease C-terminal" evidence="7">
    <location>
        <begin position="293"/>
        <end position="407"/>
    </location>
</feature>
<dbReference type="InterPro" id="IPR050250">
    <property type="entry name" value="Macrolide_Exporter_MacB"/>
</dbReference>
<dbReference type="InterPro" id="IPR003838">
    <property type="entry name" value="ABC3_permease_C"/>
</dbReference>
<dbReference type="PROSITE" id="PS51257">
    <property type="entry name" value="PROKAR_LIPOPROTEIN"/>
    <property type="match status" value="1"/>
</dbReference>
<dbReference type="EMBL" id="JAHESF010000003">
    <property type="protein sequence ID" value="MBT1696191.1"/>
    <property type="molecule type" value="Genomic_DNA"/>
</dbReference>
<keyword evidence="2" id="KW-1003">Cell membrane</keyword>
<feature type="transmembrane region" description="Helical" evidence="6">
    <location>
        <begin position="428"/>
        <end position="447"/>
    </location>
</feature>
<gene>
    <name evidence="9" type="ORF">KK083_04855</name>
</gene>
<feature type="transmembrane region" description="Helical" evidence="6">
    <location>
        <begin position="20"/>
        <end position="41"/>
    </location>
</feature>
<comment type="subcellular location">
    <subcellularLocation>
        <location evidence="1">Cell membrane</location>
        <topology evidence="1">Multi-pass membrane protein</topology>
    </subcellularLocation>
</comment>
<feature type="transmembrane region" description="Helical" evidence="6">
    <location>
        <begin position="333"/>
        <end position="360"/>
    </location>
</feature>
<keyword evidence="4 6" id="KW-1133">Transmembrane helix</keyword>
<keyword evidence="3 6" id="KW-0812">Transmembrane</keyword>
<keyword evidence="10" id="KW-1185">Reference proteome</keyword>
<proteinExistence type="predicted"/>
<dbReference type="GO" id="GO:0005886">
    <property type="term" value="C:plasma membrane"/>
    <property type="evidence" value="ECO:0007669"/>
    <property type="project" value="UniProtKB-SubCell"/>
</dbReference>
<evidence type="ECO:0000256" key="2">
    <source>
        <dbReference type="ARBA" id="ARBA00022475"/>
    </source>
</evidence>
<dbReference type="Pfam" id="PF12704">
    <property type="entry name" value="MacB_PCD"/>
    <property type="match status" value="1"/>
</dbReference>
<name>A0AAP2DH78_9BACT</name>
<protein>
    <submittedName>
        <fullName evidence="9">ABC transporter permease</fullName>
    </submittedName>
</protein>
<evidence type="ECO:0000256" key="6">
    <source>
        <dbReference type="SAM" id="Phobius"/>
    </source>
</evidence>
<evidence type="ECO:0000313" key="10">
    <source>
        <dbReference type="Proteomes" id="UP001319200"/>
    </source>
</evidence>
<keyword evidence="5 6" id="KW-0472">Membrane</keyword>
<feature type="domain" description="MacB-like periplasmic core" evidence="8">
    <location>
        <begin position="21"/>
        <end position="238"/>
    </location>
</feature>
<evidence type="ECO:0000256" key="4">
    <source>
        <dbReference type="ARBA" id="ARBA00022989"/>
    </source>
</evidence>
<dbReference type="GO" id="GO:0022857">
    <property type="term" value="F:transmembrane transporter activity"/>
    <property type="evidence" value="ECO:0007669"/>
    <property type="project" value="TreeGrafter"/>
</dbReference>
<dbReference type="InterPro" id="IPR025857">
    <property type="entry name" value="MacB_PCD"/>
</dbReference>
<dbReference type="AlphaFoldDB" id="A0AAP2DH78"/>
<dbReference type="PANTHER" id="PTHR30572">
    <property type="entry name" value="MEMBRANE COMPONENT OF TRANSPORTER-RELATED"/>
    <property type="match status" value="1"/>
</dbReference>
<evidence type="ECO:0000256" key="1">
    <source>
        <dbReference type="ARBA" id="ARBA00004651"/>
    </source>
</evidence>